<dbReference type="SUPFAM" id="SSF81273">
    <property type="entry name" value="H-NS histone-like proteins"/>
    <property type="match status" value="1"/>
</dbReference>
<evidence type="ECO:0000256" key="6">
    <source>
        <dbReference type="SAM" id="MobiDB-lite"/>
    </source>
</evidence>
<dbReference type="RefSeq" id="WP_188529782.1">
    <property type="nucleotide sequence ID" value="NZ_BMGI01000006.1"/>
</dbReference>
<keyword evidence="9" id="KW-1185">Reference proteome</keyword>
<evidence type="ECO:0000313" key="8">
    <source>
        <dbReference type="EMBL" id="GGD46106.1"/>
    </source>
</evidence>
<dbReference type="PANTHER" id="PTHR38097">
    <property type="match status" value="1"/>
</dbReference>
<keyword evidence="3" id="KW-0963">Cytoplasm</keyword>
<evidence type="ECO:0000256" key="5">
    <source>
        <dbReference type="SAM" id="Coils"/>
    </source>
</evidence>
<evidence type="ECO:0000256" key="4">
    <source>
        <dbReference type="ARBA" id="ARBA00023125"/>
    </source>
</evidence>
<feature type="coiled-coil region" evidence="5">
    <location>
        <begin position="6"/>
        <end position="33"/>
    </location>
</feature>
<name>A0ABQ1QTX7_9RHOB</name>
<dbReference type="EMBL" id="BMGI01000006">
    <property type="protein sequence ID" value="GGD46106.1"/>
    <property type="molecule type" value="Genomic_DNA"/>
</dbReference>
<feature type="domain" description="DNA-binding protein H-NS-like C-terminal" evidence="7">
    <location>
        <begin position="75"/>
        <end position="120"/>
    </location>
</feature>
<reference evidence="9" key="1">
    <citation type="journal article" date="2019" name="Int. J. Syst. Evol. Microbiol.">
        <title>The Global Catalogue of Microorganisms (GCM) 10K type strain sequencing project: providing services to taxonomists for standard genome sequencing and annotation.</title>
        <authorList>
            <consortium name="The Broad Institute Genomics Platform"/>
            <consortium name="The Broad Institute Genome Sequencing Center for Infectious Disease"/>
            <person name="Wu L."/>
            <person name="Ma J."/>
        </authorList>
    </citation>
    <scope>NUCLEOTIDE SEQUENCE [LARGE SCALE GENOMIC DNA]</scope>
    <source>
        <strain evidence="9">CGMCC 1.12922</strain>
    </source>
</reference>
<evidence type="ECO:0000313" key="9">
    <source>
        <dbReference type="Proteomes" id="UP000617355"/>
    </source>
</evidence>
<feature type="compositionally biased region" description="Low complexity" evidence="6">
    <location>
        <begin position="56"/>
        <end position="70"/>
    </location>
</feature>
<keyword evidence="5" id="KW-0175">Coiled coil</keyword>
<evidence type="ECO:0000256" key="1">
    <source>
        <dbReference type="ARBA" id="ARBA00004453"/>
    </source>
</evidence>
<organism evidence="8 9">
    <name type="scientific">Sinisalibacter lacisalsi</name>
    <dbReference type="NCBI Taxonomy" id="1526570"/>
    <lineage>
        <taxon>Bacteria</taxon>
        <taxon>Pseudomonadati</taxon>
        <taxon>Pseudomonadota</taxon>
        <taxon>Alphaproteobacteria</taxon>
        <taxon>Rhodobacterales</taxon>
        <taxon>Roseobacteraceae</taxon>
        <taxon>Sinisalibacter</taxon>
    </lineage>
</organism>
<comment type="subcellular location">
    <subcellularLocation>
        <location evidence="1">Cytoplasm</location>
        <location evidence="1">Nucleoid</location>
    </subcellularLocation>
</comment>
<sequence length="120" mass="13040">MKFNLKDMKRRELEKLRGDVDKALDKLAQAEKKLALDAAKKAAKAHGFSLEELTGAKPASAARESAPARAPKAKGDGRAKVAPKFRNPENPEQTWTGRGRAPKWVEAHIAQGGSKEDLAI</sequence>
<feature type="region of interest" description="Disordered" evidence="6">
    <location>
        <begin position="53"/>
        <end position="120"/>
    </location>
</feature>
<keyword evidence="4" id="KW-0238">DNA-binding</keyword>
<proteinExistence type="inferred from homology"/>
<evidence type="ECO:0000256" key="3">
    <source>
        <dbReference type="ARBA" id="ARBA00022490"/>
    </source>
</evidence>
<comment type="caution">
    <text evidence="8">The sequence shown here is derived from an EMBL/GenBank/DDBJ whole genome shotgun (WGS) entry which is preliminary data.</text>
</comment>
<accession>A0ABQ1QTX7</accession>
<dbReference type="InterPro" id="IPR037150">
    <property type="entry name" value="H-NS_C_dom_sf"/>
</dbReference>
<dbReference type="InterPro" id="IPR027444">
    <property type="entry name" value="H-NS_C_dom"/>
</dbReference>
<protein>
    <submittedName>
        <fullName evidence="8">Histone-like nucleoid-structuring protein H-NS</fullName>
    </submittedName>
</protein>
<dbReference type="PANTHER" id="PTHR38097:SF2">
    <property type="entry name" value="DNA-BINDING PROTEIN STPA"/>
    <property type="match status" value="1"/>
</dbReference>
<dbReference type="Pfam" id="PF00816">
    <property type="entry name" value="Histone_HNS"/>
    <property type="match status" value="1"/>
</dbReference>
<dbReference type="SMART" id="SM00528">
    <property type="entry name" value="HNS"/>
    <property type="match status" value="1"/>
</dbReference>
<evidence type="ECO:0000256" key="2">
    <source>
        <dbReference type="ARBA" id="ARBA00010610"/>
    </source>
</evidence>
<comment type="similarity">
    <text evidence="2">Belongs to the histone-like protein H-NS family.</text>
</comment>
<evidence type="ECO:0000259" key="7">
    <source>
        <dbReference type="SMART" id="SM00528"/>
    </source>
</evidence>
<gene>
    <name evidence="8" type="primary">spbB</name>
    <name evidence="8" type="ORF">GCM10011358_32210</name>
</gene>
<dbReference type="Gene3D" id="4.10.430.10">
    <property type="entry name" value="Histone-like protein H-NS, C-terminal domain"/>
    <property type="match status" value="1"/>
</dbReference>
<dbReference type="Proteomes" id="UP000617355">
    <property type="component" value="Unassembled WGS sequence"/>
</dbReference>